<protein>
    <recommendedName>
        <fullName evidence="1">DUF6438 domain-containing protein</fullName>
    </recommendedName>
</protein>
<evidence type="ECO:0000313" key="3">
    <source>
        <dbReference type="Proteomes" id="UP000677244"/>
    </source>
</evidence>
<feature type="domain" description="DUF6438" evidence="1">
    <location>
        <begin position="62"/>
        <end position="174"/>
    </location>
</feature>
<dbReference type="Pfam" id="PF20033">
    <property type="entry name" value="DUF6438"/>
    <property type="match status" value="1"/>
</dbReference>
<name>A0ABS3YZ33_9BACT</name>
<dbReference type="EMBL" id="JAGHKO010000005">
    <property type="protein sequence ID" value="MBO9203191.1"/>
    <property type="molecule type" value="Genomic_DNA"/>
</dbReference>
<sequence length="191" mass="21906">MNEDRHKVDTIFYLRKKPLLVVTTSDLPYGKNKIVTRTDTLIWQPSGLINYNPHPDHLKIEQINFTTTSCYGTCPVFQLTISPDKSAAFNGIRYNTVTGKFKSTIDKSTYKQLIKTINSIKLTALKNDYDVDWTDDQSVKLEIKYNNGQVKKIDDYGAIGTFGLENLYNQLFAIAKTQHWEKDESPESTQK</sequence>
<evidence type="ECO:0000313" key="2">
    <source>
        <dbReference type="EMBL" id="MBO9203191.1"/>
    </source>
</evidence>
<proteinExistence type="predicted"/>
<gene>
    <name evidence="2" type="ORF">J7I42_23070</name>
</gene>
<dbReference type="Proteomes" id="UP000677244">
    <property type="component" value="Unassembled WGS sequence"/>
</dbReference>
<accession>A0ABS3YZ33</accession>
<organism evidence="2 3">
    <name type="scientific">Niastella soli</name>
    <dbReference type="NCBI Taxonomy" id="2821487"/>
    <lineage>
        <taxon>Bacteria</taxon>
        <taxon>Pseudomonadati</taxon>
        <taxon>Bacteroidota</taxon>
        <taxon>Chitinophagia</taxon>
        <taxon>Chitinophagales</taxon>
        <taxon>Chitinophagaceae</taxon>
        <taxon>Niastella</taxon>
    </lineage>
</organism>
<evidence type="ECO:0000259" key="1">
    <source>
        <dbReference type="Pfam" id="PF20033"/>
    </source>
</evidence>
<dbReference type="InterPro" id="IPR045497">
    <property type="entry name" value="DUF6438"/>
</dbReference>
<comment type="caution">
    <text evidence="2">The sequence shown here is derived from an EMBL/GenBank/DDBJ whole genome shotgun (WGS) entry which is preliminary data.</text>
</comment>
<dbReference type="RefSeq" id="WP_209141242.1">
    <property type="nucleotide sequence ID" value="NZ_JAGHKO010000005.1"/>
</dbReference>
<keyword evidence="3" id="KW-1185">Reference proteome</keyword>
<reference evidence="2 3" key="1">
    <citation type="submission" date="2021-03" db="EMBL/GenBank/DDBJ databases">
        <title>Assistant Professor.</title>
        <authorList>
            <person name="Huq M.A."/>
        </authorList>
    </citation>
    <scope>NUCLEOTIDE SEQUENCE [LARGE SCALE GENOMIC DNA]</scope>
    <source>
        <strain evidence="2 3">MAH-29</strain>
    </source>
</reference>